<sequence>MNWNECFYYDNGVLRWKIRRANCVKIGDEVGFKHEREGYRFFCRDRKQYSTHRVIWEMFYGPIPKGMEIDHINHVRDDNRIENLRLVSKQSNMENKSKYKNNKSGFTGVSFESKSGRWSVSVGSKRYGRFDNIEHAKICAMIVRAELGYHDNHGDYFQ</sequence>
<dbReference type="InterPro" id="IPR003615">
    <property type="entry name" value="HNH_nuc"/>
</dbReference>
<dbReference type="SMART" id="SM00507">
    <property type="entry name" value="HNHc"/>
    <property type="match status" value="1"/>
</dbReference>
<dbReference type="Proteomes" id="UP000222601">
    <property type="component" value="Segment"/>
</dbReference>
<evidence type="ECO:0000259" key="1">
    <source>
        <dbReference type="SMART" id="SM00507"/>
    </source>
</evidence>
<proteinExistence type="predicted"/>
<name>A0A1U9WR37_9CAUD</name>
<dbReference type="EMBL" id="KY619305">
    <property type="protein sequence ID" value="AQY55310.1"/>
    <property type="molecule type" value="Genomic_DNA"/>
</dbReference>
<dbReference type="Pfam" id="PF13392">
    <property type="entry name" value="HNH_3"/>
    <property type="match status" value="1"/>
</dbReference>
<dbReference type="SUPFAM" id="SSF54060">
    <property type="entry name" value="His-Me finger endonucleases"/>
    <property type="match status" value="1"/>
</dbReference>
<dbReference type="InterPro" id="IPR044925">
    <property type="entry name" value="His-Me_finger_sf"/>
</dbReference>
<organism evidence="2">
    <name type="scientific">Escherichia phage vB_EcoS_ESCO41</name>
    <dbReference type="NCBI Taxonomy" id="2496547"/>
    <lineage>
        <taxon>Viruses</taxon>
        <taxon>Duplodnaviria</taxon>
        <taxon>Heunggongvirae</taxon>
        <taxon>Uroviricota</taxon>
        <taxon>Caudoviricetes</taxon>
        <taxon>Drexlerviridae</taxon>
        <taxon>Nouzillyvirus</taxon>
        <taxon>Nouzillyvirus ESCO41</taxon>
    </lineage>
</organism>
<evidence type="ECO:0000313" key="2">
    <source>
        <dbReference type="EMBL" id="AQY55310.1"/>
    </source>
</evidence>
<gene>
    <name evidence="2" type="ORF">ESCO41_00003</name>
</gene>
<protein>
    <recommendedName>
        <fullName evidence="1">HNH nuclease domain-containing protein</fullName>
    </recommendedName>
</protein>
<reference evidence="2" key="1">
    <citation type="submission" date="2017-02" db="EMBL/GenBank/DDBJ databases">
        <title>Characterization of a new coliphage vB_EcoS_ESCO41.</title>
        <authorList>
            <person name="Trotereau A."/>
            <person name="Schouler C."/>
        </authorList>
    </citation>
    <scope>NUCLEOTIDE SEQUENCE [LARGE SCALE GENOMIC DNA]</scope>
</reference>
<feature type="domain" description="HNH nuclease" evidence="1">
    <location>
        <begin position="45"/>
        <end position="93"/>
    </location>
</feature>
<keyword evidence="3" id="KW-1185">Reference proteome</keyword>
<dbReference type="Gene3D" id="3.90.75.20">
    <property type="match status" value="1"/>
</dbReference>
<accession>A0A1U9WR37</accession>
<evidence type="ECO:0000313" key="3">
    <source>
        <dbReference type="Proteomes" id="UP000222601"/>
    </source>
</evidence>